<dbReference type="Gene3D" id="3.20.20.70">
    <property type="entry name" value="Aldolase class I"/>
    <property type="match status" value="1"/>
</dbReference>
<dbReference type="AlphaFoldDB" id="A0A378I1J0"/>
<evidence type="ECO:0000256" key="6">
    <source>
        <dbReference type="ARBA" id="ARBA00022605"/>
    </source>
</evidence>
<dbReference type="Proteomes" id="UP000254968">
    <property type="component" value="Unassembled WGS sequence"/>
</dbReference>
<comment type="catalytic activity">
    <reaction evidence="1 10">
        <text>N-(5-phospho-beta-D-ribosyl)anthranilate = 1-(2-carboxyphenylamino)-1-deoxy-D-ribulose 5-phosphate</text>
        <dbReference type="Rhea" id="RHEA:21540"/>
        <dbReference type="ChEBI" id="CHEBI:18277"/>
        <dbReference type="ChEBI" id="CHEBI:58613"/>
        <dbReference type="EC" id="5.3.1.24"/>
    </reaction>
</comment>
<dbReference type="InterPro" id="IPR001240">
    <property type="entry name" value="PRAI_dom"/>
</dbReference>
<dbReference type="NCBIfam" id="NF002298">
    <property type="entry name" value="PRK01222.1-4"/>
    <property type="match status" value="1"/>
</dbReference>
<evidence type="ECO:0000313" key="14">
    <source>
        <dbReference type="Proteomes" id="UP000254968"/>
    </source>
</evidence>
<keyword evidence="8 10" id="KW-0057">Aromatic amino acid biosynthesis</keyword>
<evidence type="ECO:0000256" key="1">
    <source>
        <dbReference type="ARBA" id="ARBA00001164"/>
    </source>
</evidence>
<reference evidence="13 14" key="1">
    <citation type="submission" date="2018-06" db="EMBL/GenBank/DDBJ databases">
        <authorList>
            <consortium name="Pathogen Informatics"/>
            <person name="Doyle S."/>
        </authorList>
    </citation>
    <scope>NUCLEOTIDE SEQUENCE [LARGE SCALE GENOMIC DNA]</scope>
    <source>
        <strain evidence="13 14">NCTC13315</strain>
    </source>
</reference>
<dbReference type="EMBL" id="UGNV01000001">
    <property type="protein sequence ID" value="STX29058.1"/>
    <property type="molecule type" value="Genomic_DNA"/>
</dbReference>
<dbReference type="FunFam" id="3.20.20.70:FF:000075">
    <property type="entry name" value="Tryptophan biosynthesis protein TRP1"/>
    <property type="match status" value="1"/>
</dbReference>
<evidence type="ECO:0000256" key="3">
    <source>
        <dbReference type="ARBA" id="ARBA00007571"/>
    </source>
</evidence>
<feature type="domain" description="N-(5'phosphoribosyl) anthranilate isomerase (PRAI)" evidence="12">
    <location>
        <begin position="9"/>
        <end position="203"/>
    </location>
</feature>
<comment type="similarity">
    <text evidence="3 10">Belongs to the TrpF family.</text>
</comment>
<evidence type="ECO:0000256" key="8">
    <source>
        <dbReference type="ARBA" id="ARBA00023141"/>
    </source>
</evidence>
<dbReference type="InterPro" id="IPR044643">
    <property type="entry name" value="TrpF_fam"/>
</dbReference>
<dbReference type="GO" id="GO:0004640">
    <property type="term" value="F:phosphoribosylanthranilate isomerase activity"/>
    <property type="evidence" value="ECO:0007669"/>
    <property type="project" value="UniProtKB-UniRule"/>
</dbReference>
<evidence type="ECO:0000256" key="7">
    <source>
        <dbReference type="ARBA" id="ARBA00022822"/>
    </source>
</evidence>
<sequence>MRSNKVRIKMCGMTRREDIDYAIALGIDAIGLIFYPGSKRAVSIEKAKQLLVDVPLFMATVAVVVNPTLAGVQQIVQELPIQWLQFHGDETAAFCNQFHLPYIKMIRATSAIEIKQTMSLYPDASAFLLDTPAQGLYGGTGKTFNWDDIPTQSPKPLILAGGLAAANISHAVAAVKPAAVDVCSGIEQSPGIKDHNKMIQFVKALRENYE</sequence>
<evidence type="ECO:0000256" key="4">
    <source>
        <dbReference type="ARBA" id="ARBA00012572"/>
    </source>
</evidence>
<comment type="pathway">
    <text evidence="2 10">Amino-acid biosynthesis; L-tryptophan biosynthesis; L-tryptophan from chorismate: step 3/5.</text>
</comment>
<evidence type="ECO:0000256" key="11">
    <source>
        <dbReference type="SAM" id="Phobius"/>
    </source>
</evidence>
<protein>
    <recommendedName>
        <fullName evidence="5 10">N-(5'-phosphoribosyl)anthranilate isomerase</fullName>
        <shortName evidence="10">PRAI</shortName>
        <ecNumber evidence="4 10">5.3.1.24</ecNumber>
    </recommendedName>
</protein>
<dbReference type="EC" id="5.3.1.24" evidence="4 10"/>
<accession>A0A378I1J0</accession>
<keyword evidence="11" id="KW-0812">Transmembrane</keyword>
<dbReference type="UniPathway" id="UPA00035">
    <property type="reaction ID" value="UER00042"/>
</dbReference>
<keyword evidence="11" id="KW-1133">Transmembrane helix</keyword>
<keyword evidence="9 10" id="KW-0413">Isomerase</keyword>
<dbReference type="InterPro" id="IPR011060">
    <property type="entry name" value="RibuloseP-bd_barrel"/>
</dbReference>
<dbReference type="CDD" id="cd00405">
    <property type="entry name" value="PRAI"/>
    <property type="match status" value="1"/>
</dbReference>
<evidence type="ECO:0000313" key="13">
    <source>
        <dbReference type="EMBL" id="STX29058.1"/>
    </source>
</evidence>
<evidence type="ECO:0000256" key="9">
    <source>
        <dbReference type="ARBA" id="ARBA00023235"/>
    </source>
</evidence>
<organism evidence="13 14">
    <name type="scientific">Legionella beliardensis</name>
    <dbReference type="NCBI Taxonomy" id="91822"/>
    <lineage>
        <taxon>Bacteria</taxon>
        <taxon>Pseudomonadati</taxon>
        <taxon>Pseudomonadota</taxon>
        <taxon>Gammaproteobacteria</taxon>
        <taxon>Legionellales</taxon>
        <taxon>Legionellaceae</taxon>
        <taxon>Legionella</taxon>
    </lineage>
</organism>
<dbReference type="RefSeq" id="WP_115302758.1">
    <property type="nucleotide sequence ID" value="NZ_CAAAHO010000004.1"/>
</dbReference>
<proteinExistence type="inferred from homology"/>
<keyword evidence="7 10" id="KW-0822">Tryptophan biosynthesis</keyword>
<dbReference type="OrthoDB" id="9804217at2"/>
<dbReference type="HAMAP" id="MF_00135">
    <property type="entry name" value="PRAI"/>
    <property type="match status" value="1"/>
</dbReference>
<feature type="transmembrane region" description="Helical" evidence="11">
    <location>
        <begin position="21"/>
        <end position="38"/>
    </location>
</feature>
<dbReference type="GO" id="GO:0000162">
    <property type="term" value="P:L-tryptophan biosynthetic process"/>
    <property type="evidence" value="ECO:0007669"/>
    <property type="project" value="UniProtKB-UniRule"/>
</dbReference>
<evidence type="ECO:0000259" key="12">
    <source>
        <dbReference type="Pfam" id="PF00697"/>
    </source>
</evidence>
<evidence type="ECO:0000256" key="2">
    <source>
        <dbReference type="ARBA" id="ARBA00004664"/>
    </source>
</evidence>
<evidence type="ECO:0000256" key="10">
    <source>
        <dbReference type="HAMAP-Rule" id="MF_00135"/>
    </source>
</evidence>
<dbReference type="SUPFAM" id="SSF51366">
    <property type="entry name" value="Ribulose-phoshate binding barrel"/>
    <property type="match status" value="1"/>
</dbReference>
<dbReference type="PANTHER" id="PTHR42894:SF1">
    <property type="entry name" value="N-(5'-PHOSPHORIBOSYL)ANTHRANILATE ISOMERASE"/>
    <property type="match status" value="1"/>
</dbReference>
<gene>
    <name evidence="10 13" type="primary">trpF</name>
    <name evidence="13" type="ORF">NCTC13315_01593</name>
</gene>
<dbReference type="PANTHER" id="PTHR42894">
    <property type="entry name" value="N-(5'-PHOSPHORIBOSYL)ANTHRANILATE ISOMERASE"/>
    <property type="match status" value="1"/>
</dbReference>
<keyword evidence="6 10" id="KW-0028">Amino-acid biosynthesis</keyword>
<evidence type="ECO:0000256" key="5">
    <source>
        <dbReference type="ARBA" id="ARBA00022272"/>
    </source>
</evidence>
<keyword evidence="11" id="KW-0472">Membrane</keyword>
<dbReference type="Pfam" id="PF00697">
    <property type="entry name" value="PRAI"/>
    <property type="match status" value="1"/>
</dbReference>
<dbReference type="InterPro" id="IPR013785">
    <property type="entry name" value="Aldolase_TIM"/>
</dbReference>
<keyword evidence="14" id="KW-1185">Reference proteome</keyword>
<name>A0A378I1J0_9GAMM</name>